<feature type="compositionally biased region" description="Polar residues" evidence="1">
    <location>
        <begin position="669"/>
        <end position="684"/>
    </location>
</feature>
<evidence type="ECO:0000313" key="3">
    <source>
        <dbReference type="EMBL" id="CRH02385.1"/>
    </source>
</evidence>
<feature type="transmembrane region" description="Helical" evidence="2">
    <location>
        <begin position="1013"/>
        <end position="1034"/>
    </location>
</feature>
<sequence length="1450" mass="173477">MTMNKKKTYNEDNLTFLNVYSDALFKYTEKEKKKNELSEIFLLREKIRDGKRLIKINLDIILIIVLFFVLCSSTNVIKIRKFQNYIYNNLNESKTYSESFYKSLSDNIRKINDDFSYEPKKKDYTVFKNISNKFELASWIKNVFAEKASKENFLNNNILFGNCWRITMRLYKKKEDISNNIYKYKKLYEIYSDNSFLTDIENVQNFSSIYFDKRWKYNFSKDLSYKKIGGLYQIICEKDYNKIQEKLTQGSFYTENYPYFIPAVILTNYNIASVTVDFLLFNPLLNIISYNALKFSFLPNTKTYKEIVTSSAIYNKLNIYFLISLPIFFMLFLIYITINIRKMILVGFKLYVKSYCTNFFLIVAIIINFIALAVYLLSHSRLPNLNLEYKNGKYIINKLYSQITEDRIAYFLHDMHLTISYIEIIKNIFISVTAITFALSCIVFVKHFGLLVKKYSDVEKNIRKDFLYPFFIILIIIFGCLAIFSVFCHKLFDISENVSSSMLYVFIFNVCIIFANFQGFNISSIVSEENILSYFYTIPILFFIVTISFSFIFFLAIKSFIKRNKKIYKSFMYLYSKLLREGKKKKCKKEKKGVFFDKFLHDMNYDYNLDEKEDIKNEIKKKKKKDHIERENNTTNKVNEKSSTYIVGSSDEDSKRKRHLIDKDEHLSDQNNKNLENIYENSDTNSDENLEKSSLESSESSDICEINVDDINEGVNLKDLIDDRKNSKNDQVMYYEKNIEKKIFNIEKILDYFLNMNKSFLPFSYKEKKHILKNYNGKKFSGKLIFYIYLYSFLLIFILLFIINDYKKIGESEKLLKYQIENISYLPGNDLFTSMQFYHIEKNININIKKKEFNFNKIEDKSDVIQWLKTCFISFLQNGYNIQENDTKFHDTYMWKDIFYFKYRKGINISISSREQIKITNGKFICDNKRKKCKINIENEKGKLINTINDITQMIDDSIKKIEISFILFDKENDYSVLINIHFFFTSSGYISKNIFFGHLFFKSFNYSYFKGVGINILFFTLLLSLFLIIYLFFFKDFMSFYKVCILVANECNKNILAQINKIDNLNNNKENEHLEKISNLDNWNDYNFYDNNDIIMNNKNRKIIEIDSHFKLKIYLTYILESNILDFIIFPLHVLIVVFWLVLLVDISWIINNKNDIDNYFNVHLSLFSYNSYFINVFYLFIFLTIINKFIFLSNYFKKEILYEALHSNKKQLMKSSALLLFFYVNFTIFNFYFYGIDDFNDLTPRQYFIYSILILLGFVNIEIYLKFNIFYFLLIILPYLILIRFIFIYAFFAPIFATYIILTKKKSKNRKKKKIHDKKRDNSSFTLTQLSNEQWNNLNEEIKQFAKMETYNMLQFFEDLKCQLKNKTDLSIVLKNTSEKLSEKFYTFQLDLRKIELQWKFRSKSLSSSVAHLEKLNNQISTNEEIIIENKNRILSLKQFLKQIKSDS</sequence>
<feature type="transmembrane region" description="Helical" evidence="2">
    <location>
        <begin position="977"/>
        <end position="1001"/>
    </location>
</feature>
<feature type="transmembrane region" description="Helical" evidence="2">
    <location>
        <begin position="56"/>
        <end position="77"/>
    </location>
</feature>
<proteinExistence type="predicted"/>
<feature type="transmembrane region" description="Helical" evidence="2">
    <location>
        <begin position="1128"/>
        <end position="1152"/>
    </location>
</feature>
<dbReference type="KEGG" id="prel:PRELSG_1411400"/>
<dbReference type="GeneID" id="39738545"/>
<reference evidence="3 4" key="1">
    <citation type="submission" date="2015-04" db="EMBL/GenBank/DDBJ databases">
        <authorList>
            <consortium name="Pathogen Informatics"/>
        </authorList>
    </citation>
    <scope>NUCLEOTIDE SEQUENCE [LARGE SCALE GENOMIC DNA]</scope>
    <source>
        <strain evidence="3 4">SGS1</strain>
    </source>
</reference>
<feature type="compositionally biased region" description="Polar residues" evidence="1">
    <location>
        <begin position="633"/>
        <end position="647"/>
    </location>
</feature>
<evidence type="ECO:0000313" key="4">
    <source>
        <dbReference type="Proteomes" id="UP000220158"/>
    </source>
</evidence>
<feature type="transmembrane region" description="Helical" evidence="2">
    <location>
        <begin position="1249"/>
        <end position="1267"/>
    </location>
</feature>
<evidence type="ECO:0000256" key="1">
    <source>
        <dbReference type="SAM" id="MobiDB-lite"/>
    </source>
</evidence>
<feature type="transmembrane region" description="Helical" evidence="2">
    <location>
        <begin position="784"/>
        <end position="803"/>
    </location>
</feature>
<feature type="transmembrane region" description="Helical" evidence="2">
    <location>
        <begin position="1274"/>
        <end position="1304"/>
    </location>
</feature>
<keyword evidence="2" id="KW-0472">Membrane</keyword>
<dbReference type="OMA" id="IFANFQG"/>
<name>A0A1J1HAA3_PLARL</name>
<feature type="transmembrane region" description="Helical" evidence="2">
    <location>
        <begin position="359"/>
        <end position="378"/>
    </location>
</feature>
<protein>
    <submittedName>
        <fullName evidence="3">Uncharacterized protein</fullName>
    </submittedName>
</protein>
<accession>A0A1J1HAA3</accession>
<feature type="transmembrane region" description="Helical" evidence="2">
    <location>
        <begin position="502"/>
        <end position="522"/>
    </location>
</feature>
<dbReference type="Proteomes" id="UP000220158">
    <property type="component" value="Chromosome 14"/>
</dbReference>
<dbReference type="RefSeq" id="XP_028534905.1">
    <property type="nucleotide sequence ID" value="XM_028679164.1"/>
</dbReference>
<dbReference type="VEuPathDB" id="PlasmoDB:PRELSG_1411400"/>
<dbReference type="OrthoDB" id="372022at2759"/>
<feature type="transmembrane region" description="Helical" evidence="2">
    <location>
        <begin position="534"/>
        <end position="557"/>
    </location>
</feature>
<dbReference type="EMBL" id="LN835309">
    <property type="protein sequence ID" value="CRH02385.1"/>
    <property type="molecule type" value="Genomic_DNA"/>
</dbReference>
<gene>
    <name evidence="3" type="ORF">PRELSG_1411400</name>
</gene>
<keyword evidence="4" id="KW-1185">Reference proteome</keyword>
<feature type="transmembrane region" description="Helical" evidence="2">
    <location>
        <begin position="319"/>
        <end position="338"/>
    </location>
</feature>
<feature type="transmembrane region" description="Helical" evidence="2">
    <location>
        <begin position="1219"/>
        <end position="1237"/>
    </location>
</feature>
<feature type="region of interest" description="Disordered" evidence="1">
    <location>
        <begin position="624"/>
        <end position="701"/>
    </location>
</feature>
<feature type="transmembrane region" description="Helical" evidence="2">
    <location>
        <begin position="466"/>
        <end position="487"/>
    </location>
</feature>
<organism evidence="3 4">
    <name type="scientific">Plasmodium relictum</name>
    <dbReference type="NCBI Taxonomy" id="85471"/>
    <lineage>
        <taxon>Eukaryota</taxon>
        <taxon>Sar</taxon>
        <taxon>Alveolata</taxon>
        <taxon>Apicomplexa</taxon>
        <taxon>Aconoidasida</taxon>
        <taxon>Haemosporida</taxon>
        <taxon>Plasmodiidae</taxon>
        <taxon>Plasmodium</taxon>
        <taxon>Plasmodium (Haemamoeba)</taxon>
    </lineage>
</organism>
<keyword evidence="2" id="KW-1133">Transmembrane helix</keyword>
<feature type="transmembrane region" description="Helical" evidence="2">
    <location>
        <begin position="424"/>
        <end position="445"/>
    </location>
</feature>
<feature type="transmembrane region" description="Helical" evidence="2">
    <location>
        <begin position="1172"/>
        <end position="1198"/>
    </location>
</feature>
<evidence type="ECO:0000256" key="2">
    <source>
        <dbReference type="SAM" id="Phobius"/>
    </source>
</evidence>
<keyword evidence="2" id="KW-0812">Transmembrane</keyword>